<keyword evidence="1" id="KW-0812">Transmembrane</keyword>
<evidence type="ECO:0000256" key="1">
    <source>
        <dbReference type="SAM" id="Phobius"/>
    </source>
</evidence>
<dbReference type="Proteomes" id="UP000473089">
    <property type="component" value="Unassembled WGS sequence"/>
</dbReference>
<dbReference type="EMBL" id="SGJP01000005">
    <property type="protein sequence ID" value="NFA59522.1"/>
    <property type="molecule type" value="Genomic_DNA"/>
</dbReference>
<sequence length="67" mass="7690">MSTIKIVAASNKREFMKVLPNLNIKDVSEKIRIIDAIHFKIFIKSSPLVISFILFTNIAFPIIIKFI</sequence>
<gene>
    <name evidence="2" type="ORF">EXM42_03650</name>
</gene>
<comment type="caution">
    <text evidence="2">The sequence shown here is derived from an EMBL/GenBank/DDBJ whole genome shotgun (WGS) entry which is preliminary data.</text>
</comment>
<keyword evidence="1" id="KW-1133">Transmembrane helix</keyword>
<protein>
    <submittedName>
        <fullName evidence="2">Uncharacterized protein</fullName>
    </submittedName>
</protein>
<reference evidence="2 3" key="1">
    <citation type="submission" date="2019-02" db="EMBL/GenBank/DDBJ databases">
        <title>Genome sequencing of Clostridium botulinum clinical isolates.</title>
        <authorList>
            <person name="Brunt J."/>
            <person name="Van Vliet A.H.M."/>
            <person name="Stringer S.C."/>
            <person name="Grant K.A."/>
            <person name="Carter A.C."/>
            <person name="Peck M.W."/>
        </authorList>
    </citation>
    <scope>NUCLEOTIDE SEQUENCE [LARGE SCALE GENOMIC DNA]</scope>
    <source>
        <strain evidence="2 3">R1125/03</strain>
    </source>
</reference>
<keyword evidence="1" id="KW-0472">Membrane</keyword>
<name>A0A6M0SY71_CLOBO</name>
<organism evidence="2 3">
    <name type="scientific">Clostridium botulinum</name>
    <dbReference type="NCBI Taxonomy" id="1491"/>
    <lineage>
        <taxon>Bacteria</taxon>
        <taxon>Bacillati</taxon>
        <taxon>Bacillota</taxon>
        <taxon>Clostridia</taxon>
        <taxon>Eubacteriales</taxon>
        <taxon>Clostridiaceae</taxon>
        <taxon>Clostridium</taxon>
    </lineage>
</organism>
<accession>A0A6M0SY71</accession>
<proteinExistence type="predicted"/>
<feature type="transmembrane region" description="Helical" evidence="1">
    <location>
        <begin position="41"/>
        <end position="64"/>
    </location>
</feature>
<dbReference type="AlphaFoldDB" id="A0A6M0SY71"/>
<evidence type="ECO:0000313" key="3">
    <source>
        <dbReference type="Proteomes" id="UP000473089"/>
    </source>
</evidence>
<evidence type="ECO:0000313" key="2">
    <source>
        <dbReference type="EMBL" id="NFA59522.1"/>
    </source>
</evidence>